<evidence type="ECO:0000259" key="3">
    <source>
        <dbReference type="Pfam" id="PF00501"/>
    </source>
</evidence>
<dbReference type="GO" id="GO:0016020">
    <property type="term" value="C:membrane"/>
    <property type="evidence" value="ECO:0007669"/>
    <property type="project" value="TreeGrafter"/>
</dbReference>
<organism evidence="4 5">
    <name type="scientific">Coemansia brasiliensis</name>
    <dbReference type="NCBI Taxonomy" id="2650707"/>
    <lineage>
        <taxon>Eukaryota</taxon>
        <taxon>Fungi</taxon>
        <taxon>Fungi incertae sedis</taxon>
        <taxon>Zoopagomycota</taxon>
        <taxon>Kickxellomycotina</taxon>
        <taxon>Kickxellomycetes</taxon>
        <taxon>Kickxellales</taxon>
        <taxon>Kickxellaceae</taxon>
        <taxon>Coemansia</taxon>
    </lineage>
</organism>
<accession>A0A9W8LXZ2</accession>
<dbReference type="GO" id="GO:0004467">
    <property type="term" value="F:long-chain fatty acid-CoA ligase activity"/>
    <property type="evidence" value="ECO:0007669"/>
    <property type="project" value="UniProtKB-EC"/>
</dbReference>
<keyword evidence="4" id="KW-0436">Ligase</keyword>
<dbReference type="InterPro" id="IPR042099">
    <property type="entry name" value="ANL_N_sf"/>
</dbReference>
<evidence type="ECO:0000256" key="1">
    <source>
        <dbReference type="ARBA" id="ARBA00022741"/>
    </source>
</evidence>
<dbReference type="PROSITE" id="PS00455">
    <property type="entry name" value="AMP_BINDING"/>
    <property type="match status" value="1"/>
</dbReference>
<protein>
    <submittedName>
        <fullName evidence="4">Medium-chain fatty acid-CoA ligase faa2</fullName>
        <ecNumber evidence="4">6.2.1.3</ecNumber>
    </submittedName>
</protein>
<evidence type="ECO:0000313" key="4">
    <source>
        <dbReference type="EMBL" id="KAJ2847064.1"/>
    </source>
</evidence>
<dbReference type="EMBL" id="JANBUW010000393">
    <property type="protein sequence ID" value="KAJ2847064.1"/>
    <property type="molecule type" value="Genomic_DNA"/>
</dbReference>
<dbReference type="OrthoDB" id="1700726at2759"/>
<name>A0A9W8LXZ2_9FUNG</name>
<keyword evidence="1" id="KW-0547">Nucleotide-binding</keyword>
<dbReference type="InterPro" id="IPR020845">
    <property type="entry name" value="AMP-binding_CS"/>
</dbReference>
<dbReference type="Pfam" id="PF00501">
    <property type="entry name" value="AMP-binding"/>
    <property type="match status" value="1"/>
</dbReference>
<keyword evidence="5" id="KW-1185">Reference proteome</keyword>
<sequence length="659" mass="72836">MAPHRNSVSQCAIELPGAPSIPGETKPFINHINSNGRLTNHSPNLNSLYDAFLRGRALAGRDSAVFGYRPVIDGMGNVGPYRWLSWDVFHKRFMDLSSGFYHIGLRPQDRVGIMLTNSIEWVLTEYACYYQRFISVPIYTTLGQEALEHIVRESEVKSIVCTAEHARILLGAADRLPSVTSLIVVDLQTPSPNGALAIRVHSLASLEDAGSRHPVDPEKLPVPEDIATIVYTSGTSGMPKGVVISHANFLACIAACLALREAGDMYKFTPSDCSIGFLPLAHCLGRVVVHLVGVCGGRTAFPRSDPAKLVEDLKELQPTIFVGVPRIFSRIQEKVLSTVKLKGGLPSALFQYAYNTKRNNLGRGQLAHWLWDRVIFKPLREKFGGRLNLIVSGSAPISPETLEFLRCCFSCNVIEGYGLSETIGPATVTLIDDIEPGNVGTPLPCSMMKLKSVPNLGYNVTDQPYPRGEILIKGGNVATEYFRQPESTCTSFTQDGWLCTGDIGMVDNRGRFHIIDRKNNLFKLAQGEFITPEKIENTLMNHFIVNQAFVYGDSLQSCLVAIIIPDESLFPMFLQNKGISSDASLDELCRSELARKEVIAELALWGKAHDLRGFEIPKNIRLLATPFESIDLLTPTLKLKRRLAKSYFQDVLAQLYAEL</sequence>
<evidence type="ECO:0000256" key="2">
    <source>
        <dbReference type="ARBA" id="ARBA00022840"/>
    </source>
</evidence>
<dbReference type="GO" id="GO:0005524">
    <property type="term" value="F:ATP binding"/>
    <property type="evidence" value="ECO:0007669"/>
    <property type="project" value="UniProtKB-KW"/>
</dbReference>
<feature type="domain" description="AMP-dependent synthetase/ligase" evidence="3">
    <location>
        <begin position="79"/>
        <end position="482"/>
    </location>
</feature>
<keyword evidence="2" id="KW-0067">ATP-binding</keyword>
<reference evidence="4" key="1">
    <citation type="submission" date="2022-07" db="EMBL/GenBank/DDBJ databases">
        <title>Phylogenomic reconstructions and comparative analyses of Kickxellomycotina fungi.</title>
        <authorList>
            <person name="Reynolds N.K."/>
            <person name="Stajich J.E."/>
            <person name="Barry K."/>
            <person name="Grigoriev I.V."/>
            <person name="Crous P."/>
            <person name="Smith M.E."/>
        </authorList>
    </citation>
    <scope>NUCLEOTIDE SEQUENCE</scope>
    <source>
        <strain evidence="4">NRRL 1566</strain>
    </source>
</reference>
<dbReference type="Gene3D" id="3.40.50.12780">
    <property type="entry name" value="N-terminal domain of ligase-like"/>
    <property type="match status" value="1"/>
</dbReference>
<dbReference type="EC" id="6.2.1.3" evidence="4"/>
<evidence type="ECO:0000313" key="5">
    <source>
        <dbReference type="Proteomes" id="UP001139887"/>
    </source>
</evidence>
<dbReference type="PANTHER" id="PTHR43272">
    <property type="entry name" value="LONG-CHAIN-FATTY-ACID--COA LIGASE"/>
    <property type="match status" value="1"/>
</dbReference>
<dbReference type="Proteomes" id="UP001139887">
    <property type="component" value="Unassembled WGS sequence"/>
</dbReference>
<proteinExistence type="predicted"/>
<dbReference type="GO" id="GO:0005783">
    <property type="term" value="C:endoplasmic reticulum"/>
    <property type="evidence" value="ECO:0007669"/>
    <property type="project" value="TreeGrafter"/>
</dbReference>
<comment type="caution">
    <text evidence="4">The sequence shown here is derived from an EMBL/GenBank/DDBJ whole genome shotgun (WGS) entry which is preliminary data.</text>
</comment>
<gene>
    <name evidence="4" type="primary">FAA2_4</name>
    <name evidence="4" type="ORF">IWW36_004044</name>
</gene>
<dbReference type="AlphaFoldDB" id="A0A9W8LXZ2"/>
<dbReference type="PANTHER" id="PTHR43272:SF33">
    <property type="entry name" value="AMP-BINDING DOMAIN-CONTAINING PROTEIN-RELATED"/>
    <property type="match status" value="1"/>
</dbReference>
<dbReference type="SUPFAM" id="SSF56801">
    <property type="entry name" value="Acetyl-CoA synthetase-like"/>
    <property type="match status" value="1"/>
</dbReference>
<dbReference type="InterPro" id="IPR000873">
    <property type="entry name" value="AMP-dep_synth/lig_dom"/>
</dbReference>